<sequence length="220" mass="25168">MKKIFSVGTLVGLASLALILGGCDKKEVKGKIEDGKITESSTSLSDGQLLETNNISLKDDGYFKEVVTGKEDPKVKLEVEYKTDWKDSSWEDINFEIDRLKVVEVDKIKDKDENTYKGLLSLHFYVENKGKEEVRIHPDEAKVLLNDGTEIKGDGFVDYWEDIFEKDKKKDGYVHFKFDELGQVDNIKEIDVTFKGEKKNKNKETVNHEYKVPLPLEIAE</sequence>
<dbReference type="PROSITE" id="PS51257">
    <property type="entry name" value="PROKAR_LIPOPROTEIN"/>
    <property type="match status" value="1"/>
</dbReference>
<evidence type="ECO:0000313" key="2">
    <source>
        <dbReference type="Proteomes" id="UP000521358"/>
    </source>
</evidence>
<proteinExistence type="predicted"/>
<dbReference type="AlphaFoldDB" id="A0A7X6I469"/>
<dbReference type="Proteomes" id="UP000521358">
    <property type="component" value="Unassembled WGS sequence"/>
</dbReference>
<comment type="caution">
    <text evidence="1">The sequence shown here is derived from an EMBL/GenBank/DDBJ whole genome shotgun (WGS) entry which is preliminary data.</text>
</comment>
<protein>
    <recommendedName>
        <fullName evidence="3">DUF4352 domain-containing protein</fullName>
    </recommendedName>
</protein>
<evidence type="ECO:0008006" key="3">
    <source>
        <dbReference type="Google" id="ProtNLM"/>
    </source>
</evidence>
<gene>
    <name evidence="1" type="ORF">HED35_10630</name>
</gene>
<name>A0A7X6I469_9ENTE</name>
<evidence type="ECO:0000313" key="1">
    <source>
        <dbReference type="EMBL" id="NKC68544.1"/>
    </source>
</evidence>
<organism evidence="1 2">
    <name type="scientific">Vagococcus fluvialis</name>
    <dbReference type="NCBI Taxonomy" id="2738"/>
    <lineage>
        <taxon>Bacteria</taxon>
        <taxon>Bacillati</taxon>
        <taxon>Bacillota</taxon>
        <taxon>Bacilli</taxon>
        <taxon>Lactobacillales</taxon>
        <taxon>Enterococcaceae</taxon>
        <taxon>Vagococcus</taxon>
    </lineage>
</organism>
<dbReference type="RefSeq" id="WP_167807732.1">
    <property type="nucleotide sequence ID" value="NZ_JAAVMB010000012.1"/>
</dbReference>
<reference evidence="1 2" key="1">
    <citation type="submission" date="2020-03" db="EMBL/GenBank/DDBJ databases">
        <title>Bacterial samples isolated from urine from healthy bovine heifers (Gyr breed).</title>
        <authorList>
            <person name="Giannattasio-Ferraz S."/>
            <person name="Maskeri L."/>
            <person name="Penido A."/>
            <person name="Barbosa-Stancioli E.F."/>
            <person name="Putonti C."/>
        </authorList>
    </citation>
    <scope>NUCLEOTIDE SEQUENCE [LARGE SCALE GENOMIC DNA]</scope>
    <source>
        <strain evidence="1 2">UFMG-H7</strain>
    </source>
</reference>
<dbReference type="EMBL" id="JAAVMB010000012">
    <property type="protein sequence ID" value="NKC68544.1"/>
    <property type="molecule type" value="Genomic_DNA"/>
</dbReference>
<accession>A0A7X6I469</accession>